<dbReference type="Proteomes" id="UP001565368">
    <property type="component" value="Unassembled WGS sequence"/>
</dbReference>
<proteinExistence type="predicted"/>
<feature type="region of interest" description="Disordered" evidence="1">
    <location>
        <begin position="69"/>
        <end position="113"/>
    </location>
</feature>
<feature type="compositionally biased region" description="Pro residues" evidence="1">
    <location>
        <begin position="74"/>
        <end position="93"/>
    </location>
</feature>
<dbReference type="GeneID" id="95988728"/>
<gene>
    <name evidence="2" type="ORF">Q8F55_007685</name>
</gene>
<dbReference type="EMBL" id="JBBXJM010000006">
    <property type="protein sequence ID" value="KAL1406002.1"/>
    <property type="molecule type" value="Genomic_DNA"/>
</dbReference>
<evidence type="ECO:0008006" key="4">
    <source>
        <dbReference type="Google" id="ProtNLM"/>
    </source>
</evidence>
<accession>A0ABR3PU78</accession>
<evidence type="ECO:0000256" key="1">
    <source>
        <dbReference type="SAM" id="MobiDB-lite"/>
    </source>
</evidence>
<dbReference type="RefSeq" id="XP_069205946.1">
    <property type="nucleotide sequence ID" value="XM_069356105.1"/>
</dbReference>
<name>A0ABR3PU78_9TREE</name>
<feature type="compositionally biased region" description="Pro residues" evidence="1">
    <location>
        <begin position="101"/>
        <end position="113"/>
    </location>
</feature>
<dbReference type="PANTHER" id="PTHR28139:SF1">
    <property type="entry name" value="UPF0768 PROTEIN YBL029C-A"/>
    <property type="match status" value="1"/>
</dbReference>
<comment type="caution">
    <text evidence="2">The sequence shown here is derived from an EMBL/GenBank/DDBJ whole genome shotgun (WGS) entry which is preliminary data.</text>
</comment>
<reference evidence="2 3" key="1">
    <citation type="submission" date="2023-08" db="EMBL/GenBank/DDBJ databases">
        <title>Annotated Genome Sequence of Vanrija albida AlHP1.</title>
        <authorList>
            <person name="Herzog R."/>
        </authorList>
    </citation>
    <scope>NUCLEOTIDE SEQUENCE [LARGE SCALE GENOMIC DNA]</scope>
    <source>
        <strain evidence="2 3">AlHP1</strain>
    </source>
</reference>
<organism evidence="2 3">
    <name type="scientific">Vanrija albida</name>
    <dbReference type="NCBI Taxonomy" id="181172"/>
    <lineage>
        <taxon>Eukaryota</taxon>
        <taxon>Fungi</taxon>
        <taxon>Dikarya</taxon>
        <taxon>Basidiomycota</taxon>
        <taxon>Agaricomycotina</taxon>
        <taxon>Tremellomycetes</taxon>
        <taxon>Trichosporonales</taxon>
        <taxon>Trichosporonaceae</taxon>
        <taxon>Vanrija</taxon>
    </lineage>
</organism>
<keyword evidence="3" id="KW-1185">Reference proteome</keyword>
<protein>
    <recommendedName>
        <fullName evidence="4">Zinc-ribbon 15 domain-containing protein</fullName>
    </recommendedName>
</protein>
<evidence type="ECO:0000313" key="3">
    <source>
        <dbReference type="Proteomes" id="UP001565368"/>
    </source>
</evidence>
<evidence type="ECO:0000313" key="2">
    <source>
        <dbReference type="EMBL" id="KAL1406002.1"/>
    </source>
</evidence>
<dbReference type="PANTHER" id="PTHR28139">
    <property type="entry name" value="UPF0768 PROTEIN YBL029C-A"/>
    <property type="match status" value="1"/>
</dbReference>
<sequence>MACIPIIFGFPTKISQDAPEPGRMCPKCNNAAVVGATSRTWFELFWIPLIPFTKKRIWICSICSWQMKQGDGPDPQPPGAYGPAGGYPPPPPQQQYQYQPAYPPAYPPPPPNK</sequence>